<sequence length="145" mass="16639">MSKSQQTQEELEGILRRYVDEVLNGHKDELLEEFIHPEFRHFTDESALALENDGADLEGIKAGLVEVREKLAPHYGAEVVRWEGDIVHLAWKTSVTHQGYIFDREPTGKSFTLTYTGKTQFKDGKIYRAQNYWDPQQALSVIDGD</sequence>
<evidence type="ECO:0000313" key="2">
    <source>
        <dbReference type="Proteomes" id="UP001501721"/>
    </source>
</evidence>
<dbReference type="SUPFAM" id="SSF54427">
    <property type="entry name" value="NTF2-like"/>
    <property type="match status" value="1"/>
</dbReference>
<protein>
    <recommendedName>
        <fullName evidence="3">SnoaL-like domain-containing protein</fullName>
    </recommendedName>
</protein>
<accession>A0ABP5ZCT0</accession>
<dbReference type="EMBL" id="BAAATL010000021">
    <property type="protein sequence ID" value="GAA2492873.1"/>
    <property type="molecule type" value="Genomic_DNA"/>
</dbReference>
<evidence type="ECO:0000313" key="1">
    <source>
        <dbReference type="EMBL" id="GAA2492873.1"/>
    </source>
</evidence>
<evidence type="ECO:0008006" key="3">
    <source>
        <dbReference type="Google" id="ProtNLM"/>
    </source>
</evidence>
<comment type="caution">
    <text evidence="1">The sequence shown here is derived from an EMBL/GenBank/DDBJ whole genome shotgun (WGS) entry which is preliminary data.</text>
</comment>
<keyword evidence="2" id="KW-1185">Reference proteome</keyword>
<dbReference type="Pfam" id="PF07366">
    <property type="entry name" value="SnoaL"/>
    <property type="match status" value="1"/>
</dbReference>
<dbReference type="InterPro" id="IPR032710">
    <property type="entry name" value="NTF2-like_dom_sf"/>
</dbReference>
<dbReference type="Proteomes" id="UP001501721">
    <property type="component" value="Unassembled WGS sequence"/>
</dbReference>
<name>A0ABP5ZCT0_9ACTN</name>
<proteinExistence type="predicted"/>
<dbReference type="InterPro" id="IPR009959">
    <property type="entry name" value="Cyclase_SnoaL-like"/>
</dbReference>
<dbReference type="RefSeq" id="WP_086810281.1">
    <property type="nucleotide sequence ID" value="NZ_BAAATL010000021.1"/>
</dbReference>
<dbReference type="Gene3D" id="3.10.450.50">
    <property type="match status" value="1"/>
</dbReference>
<reference evidence="2" key="1">
    <citation type="journal article" date="2019" name="Int. J. Syst. Evol. Microbiol.">
        <title>The Global Catalogue of Microorganisms (GCM) 10K type strain sequencing project: providing services to taxonomists for standard genome sequencing and annotation.</title>
        <authorList>
            <consortium name="The Broad Institute Genomics Platform"/>
            <consortium name="The Broad Institute Genome Sequencing Center for Infectious Disease"/>
            <person name="Wu L."/>
            <person name="Ma J."/>
        </authorList>
    </citation>
    <scope>NUCLEOTIDE SEQUENCE [LARGE SCALE GENOMIC DNA]</scope>
    <source>
        <strain evidence="2">JCM 6923</strain>
    </source>
</reference>
<gene>
    <name evidence="1" type="ORF">GCM10010422_44850</name>
</gene>
<organism evidence="1 2">
    <name type="scientific">Streptomyces graminearus</name>
    <dbReference type="NCBI Taxonomy" id="284030"/>
    <lineage>
        <taxon>Bacteria</taxon>
        <taxon>Bacillati</taxon>
        <taxon>Actinomycetota</taxon>
        <taxon>Actinomycetes</taxon>
        <taxon>Kitasatosporales</taxon>
        <taxon>Streptomycetaceae</taxon>
        <taxon>Streptomyces</taxon>
    </lineage>
</organism>